<evidence type="ECO:0000313" key="2">
    <source>
        <dbReference type="Proteomes" id="UP001642487"/>
    </source>
</evidence>
<evidence type="ECO:0000313" key="1">
    <source>
        <dbReference type="EMBL" id="CAK9317371.1"/>
    </source>
</evidence>
<proteinExistence type="predicted"/>
<protein>
    <submittedName>
        <fullName evidence="1">Uncharacterized protein</fullName>
    </submittedName>
</protein>
<organism evidence="1 2">
    <name type="scientific">Citrullus colocynthis</name>
    <name type="common">colocynth</name>
    <dbReference type="NCBI Taxonomy" id="252529"/>
    <lineage>
        <taxon>Eukaryota</taxon>
        <taxon>Viridiplantae</taxon>
        <taxon>Streptophyta</taxon>
        <taxon>Embryophyta</taxon>
        <taxon>Tracheophyta</taxon>
        <taxon>Spermatophyta</taxon>
        <taxon>Magnoliopsida</taxon>
        <taxon>eudicotyledons</taxon>
        <taxon>Gunneridae</taxon>
        <taxon>Pentapetalae</taxon>
        <taxon>rosids</taxon>
        <taxon>fabids</taxon>
        <taxon>Cucurbitales</taxon>
        <taxon>Cucurbitaceae</taxon>
        <taxon>Benincaseae</taxon>
        <taxon>Citrullus</taxon>
    </lineage>
</organism>
<name>A0ABP0YAE7_9ROSI</name>
<gene>
    <name evidence="1" type="ORF">CITCOLO1_LOCUS9274</name>
</gene>
<accession>A0ABP0YAE7</accession>
<dbReference type="Proteomes" id="UP001642487">
    <property type="component" value="Chromosome 3"/>
</dbReference>
<sequence length="111" mass="12920">MVLYPFLLATWREYLFISLNFGLREPLSFHITLENSKEKSVFEWTSSVLGSIESKFSSPESYVFTAQNPNQVRPNNYELKHLIIYSVPNRGHNRALSAILPLCFLLFQLLH</sequence>
<keyword evidence="2" id="KW-1185">Reference proteome</keyword>
<dbReference type="EMBL" id="OZ021737">
    <property type="protein sequence ID" value="CAK9317371.1"/>
    <property type="molecule type" value="Genomic_DNA"/>
</dbReference>
<reference evidence="1 2" key="1">
    <citation type="submission" date="2024-03" db="EMBL/GenBank/DDBJ databases">
        <authorList>
            <person name="Gkanogiannis A."/>
            <person name="Becerra Lopez-Lavalle L."/>
        </authorList>
    </citation>
    <scope>NUCLEOTIDE SEQUENCE [LARGE SCALE GENOMIC DNA]</scope>
</reference>